<evidence type="ECO:0000313" key="1">
    <source>
        <dbReference type="EMBL" id="KAI4364230.1"/>
    </source>
</evidence>
<comment type="caution">
    <text evidence="1">The sequence shown here is derived from an EMBL/GenBank/DDBJ whole genome shotgun (WGS) entry which is preliminary data.</text>
</comment>
<sequence>MEIVREGRETQRIKCYFCEGPHLARECPKRGKLSAMDKEEQPVRELESSKMGLLQFFSVANEKLGVLKIEDVALHSVTQSRDESNFYNAIVKRC</sequence>
<dbReference type="Proteomes" id="UP001057402">
    <property type="component" value="Chromosome 6"/>
</dbReference>
<reference evidence="2" key="1">
    <citation type="journal article" date="2023" name="Front. Plant Sci.">
        <title>Chromosomal-level genome assembly of Melastoma candidum provides insights into trichome evolution.</title>
        <authorList>
            <person name="Zhong Y."/>
            <person name="Wu W."/>
            <person name="Sun C."/>
            <person name="Zou P."/>
            <person name="Liu Y."/>
            <person name="Dai S."/>
            <person name="Zhou R."/>
        </authorList>
    </citation>
    <scope>NUCLEOTIDE SEQUENCE [LARGE SCALE GENOMIC DNA]</scope>
</reference>
<dbReference type="EMBL" id="CM042885">
    <property type="protein sequence ID" value="KAI4364230.1"/>
    <property type="molecule type" value="Genomic_DNA"/>
</dbReference>
<keyword evidence="2" id="KW-1185">Reference proteome</keyword>
<gene>
    <name evidence="1" type="ORF">MLD38_020352</name>
</gene>
<protein>
    <submittedName>
        <fullName evidence="1">Uncharacterized protein</fullName>
    </submittedName>
</protein>
<organism evidence="1 2">
    <name type="scientific">Melastoma candidum</name>
    <dbReference type="NCBI Taxonomy" id="119954"/>
    <lineage>
        <taxon>Eukaryota</taxon>
        <taxon>Viridiplantae</taxon>
        <taxon>Streptophyta</taxon>
        <taxon>Embryophyta</taxon>
        <taxon>Tracheophyta</taxon>
        <taxon>Spermatophyta</taxon>
        <taxon>Magnoliopsida</taxon>
        <taxon>eudicotyledons</taxon>
        <taxon>Gunneridae</taxon>
        <taxon>Pentapetalae</taxon>
        <taxon>rosids</taxon>
        <taxon>malvids</taxon>
        <taxon>Myrtales</taxon>
        <taxon>Melastomataceae</taxon>
        <taxon>Melastomatoideae</taxon>
        <taxon>Melastomateae</taxon>
        <taxon>Melastoma</taxon>
    </lineage>
</organism>
<name>A0ACB9QD14_9MYRT</name>
<proteinExistence type="predicted"/>
<accession>A0ACB9QD14</accession>
<evidence type="ECO:0000313" key="2">
    <source>
        <dbReference type="Proteomes" id="UP001057402"/>
    </source>
</evidence>